<accession>A0A679BAN8</accession>
<sequence>MNHGDRKPWPKAAVEVMLTRARGDEGSGDEPRRRRGGRGGSRPREPDGGDGAAWRRPYRRLAAAGAAKKGGGKGLHGAGAMGGSRECGEMGKKGRENRTWPGEAGIAGRRGGVGRRERWDSIFESRPSRARARAGERGEWARETRRTRGRGRRGPGEAETWARRRFRRGGASARSAGGGRRARQPHGSRWNARTGGADRGRPDRISAKLAPTWRLRGCHAGWREVDDDAGRNGRRTTATSGGANHGDTGESEHTGWLLRNRGDEPTARIRRRELDGGELRRRQPAGREEGKGDEGTRGRFPAVRASTQLRESVASVGLGGATPSEAGDERVLRSTGGDDGEHMASGGNGRGGAG</sequence>
<gene>
    <name evidence="2" type="primary">K0102F02.20</name>
</gene>
<proteinExistence type="predicted"/>
<protein>
    <submittedName>
        <fullName evidence="2">Circumsporozoite protein-like</fullName>
    </submittedName>
</protein>
<reference evidence="2" key="1">
    <citation type="submission" date="2009-05" db="EMBL/GenBank/DDBJ databases">
        <title>Oryza sativa Indica Group genomic DNA, chromosome 11, BAC clone:K0102F02, cultivar:Kasalath.</title>
        <authorList>
            <person name="Matsumoto T."/>
            <person name="Wu J."/>
            <person name="Kanamori H."/>
        </authorList>
    </citation>
    <scope>NUCLEOTIDE SEQUENCE</scope>
</reference>
<name>A0A679BAN8_ORYSI</name>
<feature type="compositionally biased region" description="Basic and acidic residues" evidence="1">
    <location>
        <begin position="21"/>
        <end position="32"/>
    </location>
</feature>
<organism evidence="2">
    <name type="scientific">Oryza sativa subsp. indica</name>
    <name type="common">Rice</name>
    <dbReference type="NCBI Taxonomy" id="39946"/>
    <lineage>
        <taxon>Eukaryota</taxon>
        <taxon>Viridiplantae</taxon>
        <taxon>Streptophyta</taxon>
        <taxon>Embryophyta</taxon>
        <taxon>Tracheophyta</taxon>
        <taxon>Spermatophyta</taxon>
        <taxon>Magnoliopsida</taxon>
        <taxon>Liliopsida</taxon>
        <taxon>Poales</taxon>
        <taxon>Poaceae</taxon>
        <taxon>BOP clade</taxon>
        <taxon>Oryzoideae</taxon>
        <taxon>Oryzeae</taxon>
        <taxon>Oryzinae</taxon>
        <taxon>Oryza</taxon>
        <taxon>Oryza sativa</taxon>
    </lineage>
</organism>
<evidence type="ECO:0000313" key="2">
    <source>
        <dbReference type="EMBL" id="BBD82316.1"/>
    </source>
</evidence>
<dbReference type="EMBL" id="AP011478">
    <property type="protein sequence ID" value="BBD82316.1"/>
    <property type="molecule type" value="Genomic_DNA"/>
</dbReference>
<feature type="compositionally biased region" description="Gly residues" evidence="1">
    <location>
        <begin position="68"/>
        <end position="82"/>
    </location>
</feature>
<evidence type="ECO:0000256" key="1">
    <source>
        <dbReference type="SAM" id="MobiDB-lite"/>
    </source>
</evidence>
<feature type="compositionally biased region" description="Basic and acidic residues" evidence="1">
    <location>
        <begin position="196"/>
        <end position="206"/>
    </location>
</feature>
<feature type="region of interest" description="Disordered" evidence="1">
    <location>
        <begin position="1"/>
        <end position="354"/>
    </location>
</feature>
<feature type="compositionally biased region" description="Basic and acidic residues" evidence="1">
    <location>
        <begin position="221"/>
        <end position="231"/>
    </location>
</feature>
<feature type="compositionally biased region" description="Basic and acidic residues" evidence="1">
    <location>
        <begin position="260"/>
        <end position="297"/>
    </location>
</feature>
<feature type="compositionally biased region" description="Basic and acidic residues" evidence="1">
    <location>
        <begin position="86"/>
        <end position="98"/>
    </location>
</feature>
<feature type="compositionally biased region" description="Basic and acidic residues" evidence="1">
    <location>
        <begin position="114"/>
        <end position="146"/>
    </location>
</feature>
<dbReference type="AlphaFoldDB" id="A0A679BAN8"/>